<evidence type="ECO:0000313" key="2">
    <source>
        <dbReference type="EMBL" id="WOZ57543.1"/>
    </source>
</evidence>
<dbReference type="EMBL" id="OR575930">
    <property type="protein sequence ID" value="WOZ57543.1"/>
    <property type="molecule type" value="Genomic_DNA"/>
</dbReference>
<evidence type="ECO:0008006" key="4">
    <source>
        <dbReference type="Google" id="ProtNLM"/>
    </source>
</evidence>
<keyword evidence="3" id="KW-1185">Reference proteome</keyword>
<evidence type="ECO:0000256" key="1">
    <source>
        <dbReference type="SAM" id="Coils"/>
    </source>
</evidence>
<organism evidence="2 3">
    <name type="scientific">Pseudomonas phage vB_PseuGesM_254</name>
    <dbReference type="NCBI Taxonomy" id="3092638"/>
    <lineage>
        <taxon>Viruses</taxon>
        <taxon>Duplodnaviria</taxon>
        <taxon>Heunggongvirae</taxon>
        <taxon>Uroviricota</taxon>
        <taxon>Caudoviricetes</taxon>
        <taxon>Vandenendeviridae</taxon>
        <taxon>Chemalvirus</taxon>
        <taxon>Chemalvirus PseuGes254</taxon>
    </lineage>
</organism>
<dbReference type="Proteomes" id="UP001305174">
    <property type="component" value="Segment"/>
</dbReference>
<proteinExistence type="predicted"/>
<accession>A0AAX4G6L6</accession>
<keyword evidence="1" id="KW-0175">Coiled coil</keyword>
<protein>
    <recommendedName>
        <fullName evidence="4">Tail fiber protein</fullName>
    </recommendedName>
</protein>
<sequence length="205" mass="22355">MTKISVTRALAQIKSLNAKIQRATAAPFIALAVGGKPQNFTGNAQEVETQLRANLQSVQDLIEQRDKLKVAIVKSNAITSLEVNGKIYTVAGAIEHKGSVEFMVALANQLQAQSRQAIQQVERANVDVEKRLEQLTLAAAGKDRKVDPEELAAIRDPFIKNNAATIIDPSNIQQVVEKLLAEIEEFKLNVDFALSESNAVTLIEV</sequence>
<reference evidence="3" key="1">
    <citation type="submission" date="2024-05" db="EMBL/GenBank/DDBJ databases">
        <authorList>
            <person name="Tikunov A.Y."/>
            <person name="Morozova V.V."/>
            <person name="Kozlova Y.N."/>
            <person name="Tikunova N.V."/>
            <person name="Babkin I.V."/>
        </authorList>
    </citation>
    <scope>NUCLEOTIDE SEQUENCE [LARGE SCALE GENOMIC DNA]</scope>
</reference>
<evidence type="ECO:0000313" key="3">
    <source>
        <dbReference type="Proteomes" id="UP001305174"/>
    </source>
</evidence>
<feature type="coiled-coil region" evidence="1">
    <location>
        <begin position="107"/>
        <end position="138"/>
    </location>
</feature>
<name>A0AAX4G6L6_9CAUD</name>